<accession>A0A2K2CFE3</accession>
<evidence type="ECO:0000313" key="3">
    <source>
        <dbReference type="EnsemblPlants" id="PNT60745"/>
    </source>
</evidence>
<evidence type="ECO:0000256" key="1">
    <source>
        <dbReference type="SAM" id="Phobius"/>
    </source>
</evidence>
<feature type="transmembrane region" description="Helical" evidence="1">
    <location>
        <begin position="66"/>
        <end position="86"/>
    </location>
</feature>
<keyword evidence="1" id="KW-1133">Transmembrane helix</keyword>
<keyword evidence="1" id="KW-0472">Membrane</keyword>
<dbReference type="InParanoid" id="A0A2K2CFE3"/>
<dbReference type="EnsemblPlants" id="PNT60745">
    <property type="protein sequence ID" value="PNT60745"/>
    <property type="gene ID" value="BRADI_5g03875v3"/>
</dbReference>
<keyword evidence="1" id="KW-0812">Transmembrane</keyword>
<evidence type="ECO:0000313" key="2">
    <source>
        <dbReference type="EMBL" id="PNT60745.1"/>
    </source>
</evidence>
<dbReference type="Proteomes" id="UP000008810">
    <property type="component" value="Chromosome 5"/>
</dbReference>
<protein>
    <submittedName>
        <fullName evidence="2 3">Uncharacterized protein</fullName>
    </submittedName>
</protein>
<keyword evidence="4" id="KW-1185">Reference proteome</keyword>
<name>A0A2K2CFE3_BRADI</name>
<evidence type="ECO:0000313" key="4">
    <source>
        <dbReference type="Proteomes" id="UP000008810"/>
    </source>
</evidence>
<sequence>MNQGVDYAAACPTKRSATAPAHANAPLAFPVPLRQATYHVLPWVSSYDAPATARKQPARIRKQQHLILNFCNLPCFWLYFTWPFFIYGSEHLVFILIRC</sequence>
<organism evidence="2">
    <name type="scientific">Brachypodium distachyon</name>
    <name type="common">Purple false brome</name>
    <name type="synonym">Trachynia distachya</name>
    <dbReference type="NCBI Taxonomy" id="15368"/>
    <lineage>
        <taxon>Eukaryota</taxon>
        <taxon>Viridiplantae</taxon>
        <taxon>Streptophyta</taxon>
        <taxon>Embryophyta</taxon>
        <taxon>Tracheophyta</taxon>
        <taxon>Spermatophyta</taxon>
        <taxon>Magnoliopsida</taxon>
        <taxon>Liliopsida</taxon>
        <taxon>Poales</taxon>
        <taxon>Poaceae</taxon>
        <taxon>BOP clade</taxon>
        <taxon>Pooideae</taxon>
        <taxon>Stipodae</taxon>
        <taxon>Brachypodieae</taxon>
        <taxon>Brachypodium</taxon>
    </lineage>
</organism>
<proteinExistence type="predicted"/>
<reference evidence="2" key="2">
    <citation type="submission" date="2017-06" db="EMBL/GenBank/DDBJ databases">
        <title>WGS assembly of Brachypodium distachyon.</title>
        <authorList>
            <consortium name="The International Brachypodium Initiative"/>
            <person name="Lucas S."/>
            <person name="Harmon-Smith M."/>
            <person name="Lail K."/>
            <person name="Tice H."/>
            <person name="Grimwood J."/>
            <person name="Bruce D."/>
            <person name="Barry K."/>
            <person name="Shu S."/>
            <person name="Lindquist E."/>
            <person name="Wang M."/>
            <person name="Pitluck S."/>
            <person name="Vogel J.P."/>
            <person name="Garvin D.F."/>
            <person name="Mockler T.C."/>
            <person name="Schmutz J."/>
            <person name="Rokhsar D."/>
            <person name="Bevan M.W."/>
        </authorList>
    </citation>
    <scope>NUCLEOTIDE SEQUENCE</scope>
    <source>
        <strain evidence="2">Bd21</strain>
    </source>
</reference>
<reference evidence="3" key="3">
    <citation type="submission" date="2018-08" db="UniProtKB">
        <authorList>
            <consortium name="EnsemblPlants"/>
        </authorList>
    </citation>
    <scope>IDENTIFICATION</scope>
    <source>
        <strain evidence="3">cv. Bd21</strain>
    </source>
</reference>
<gene>
    <name evidence="2" type="ORF">BRADI_5g03875v3</name>
</gene>
<dbReference type="AlphaFoldDB" id="A0A2K2CFE3"/>
<reference evidence="2 3" key="1">
    <citation type="journal article" date="2010" name="Nature">
        <title>Genome sequencing and analysis of the model grass Brachypodium distachyon.</title>
        <authorList>
            <consortium name="International Brachypodium Initiative"/>
        </authorList>
    </citation>
    <scope>NUCLEOTIDE SEQUENCE [LARGE SCALE GENOMIC DNA]</scope>
    <source>
        <strain evidence="2 3">Bd21</strain>
    </source>
</reference>
<dbReference type="Gramene" id="PNT60745">
    <property type="protein sequence ID" value="PNT60745"/>
    <property type="gene ID" value="BRADI_5g03875v3"/>
</dbReference>
<dbReference type="EMBL" id="CM000884">
    <property type="protein sequence ID" value="PNT60745.1"/>
    <property type="molecule type" value="Genomic_DNA"/>
</dbReference>